<dbReference type="AlphaFoldDB" id="A0A7S2T3I0"/>
<reference evidence="3" key="1">
    <citation type="submission" date="2021-01" db="EMBL/GenBank/DDBJ databases">
        <authorList>
            <person name="Corre E."/>
            <person name="Pelletier E."/>
            <person name="Niang G."/>
            <person name="Scheremetjew M."/>
            <person name="Finn R."/>
            <person name="Kale V."/>
            <person name="Holt S."/>
            <person name="Cochrane G."/>
            <person name="Meng A."/>
            <person name="Brown T."/>
            <person name="Cohen L."/>
        </authorList>
    </citation>
    <scope>NUCLEOTIDE SEQUENCE</scope>
    <source>
        <strain evidence="3">CCMP1205</strain>
    </source>
</reference>
<evidence type="ECO:0000313" key="3">
    <source>
        <dbReference type="EMBL" id="CAD9717540.1"/>
    </source>
</evidence>
<dbReference type="EMBL" id="HBHL01009583">
    <property type="protein sequence ID" value="CAD9717540.1"/>
    <property type="molecule type" value="Transcribed_RNA"/>
</dbReference>
<proteinExistence type="predicted"/>
<gene>
    <name evidence="2" type="ORF">CPRI1469_LOCUS6400</name>
    <name evidence="3" type="ORF">CPRI1469_LOCUS6401</name>
</gene>
<evidence type="ECO:0000256" key="1">
    <source>
        <dbReference type="SAM" id="MobiDB-lite"/>
    </source>
</evidence>
<evidence type="ECO:0000313" key="2">
    <source>
        <dbReference type="EMBL" id="CAD9717539.1"/>
    </source>
</evidence>
<dbReference type="EMBL" id="HBHL01009582">
    <property type="protein sequence ID" value="CAD9717539.1"/>
    <property type="molecule type" value="Transcribed_RNA"/>
</dbReference>
<protein>
    <submittedName>
        <fullName evidence="3">Uncharacterized protein</fullName>
    </submittedName>
</protein>
<name>A0A7S2T3I0_9CHLO</name>
<feature type="region of interest" description="Disordered" evidence="1">
    <location>
        <begin position="39"/>
        <end position="102"/>
    </location>
</feature>
<organism evidence="3">
    <name type="scientific">Chloropicon primus</name>
    <dbReference type="NCBI Taxonomy" id="1764295"/>
    <lineage>
        <taxon>Eukaryota</taxon>
        <taxon>Viridiplantae</taxon>
        <taxon>Chlorophyta</taxon>
        <taxon>Chloropicophyceae</taxon>
        <taxon>Chloropicales</taxon>
        <taxon>Chloropicaceae</taxon>
        <taxon>Chloropicon</taxon>
    </lineage>
</organism>
<accession>A0A7S2T3I0</accession>
<sequence>MVAKPRDQLVASKQLVPREGADVPVRELPRLMRAVSRAEAVGKTEACPARGTTSQASPVARGLRRGSPPGRHGRDQTTKSVMEFMKIHRRRADPKQPRSSIL</sequence>